<feature type="active site" description="Charge relay system" evidence="14">
    <location>
        <position position="222"/>
    </location>
</feature>
<sequence length="494" mass="52198">MTAISRHVRAALAGAALVVLPLAPIGVGAAVAQEVGPRSVADLAEGLLGSVVNISTSQRVDAERSVPMPDTPDEDTPFQEFFDEFFDQDDAVPDPRRVQSLGSGFVISADGVVVTNNHVVKDADEVVVNFADGSKLEAKILGVDPKTDLAVLKVDPPKPLKPLEFAASEDLRVGDWVMAIGNPFGLGGTVTVGIISARNRNLQSGPYDDFIQTDAAINRGNSGGPLFDMNGHVIGINTAIISPSGGSIGIGFAIPSEIAVSVITQLQQYGETRRGWMGVRIQSVSDEIAESLGMAAPKGALIAGVTAEGPAEKAGIQAGDVVTRFDGRDVNEMRDLPRIVAETTIGKTVPVTVMRDGNEVEIAVEIGQLEESEARATPVEEATPEPAPATPAPEKTSVLGMILSPLTDEQRQVFEIADDIDGVLVLEVEDDSRAAEKRVTAGDVILEVGQRQVSAPEDVLERLDKLREDGRNTAILTLSNKAGQLRFTALRLDK</sequence>
<evidence type="ECO:0000256" key="2">
    <source>
        <dbReference type="ARBA" id="ARBA00004418"/>
    </source>
</evidence>
<dbReference type="SUPFAM" id="SSF50494">
    <property type="entry name" value="Trypsin-like serine proteases"/>
    <property type="match status" value="1"/>
</dbReference>
<reference evidence="19" key="1">
    <citation type="submission" date="2020-12" db="EMBL/GenBank/DDBJ databases">
        <title>Bacterial taxonomy.</title>
        <authorList>
            <person name="Pan X."/>
        </authorList>
    </citation>
    <scope>NUCLEOTIDE SEQUENCE</scope>
    <source>
        <strain evidence="19">B2012</strain>
    </source>
</reference>
<dbReference type="InterPro" id="IPR009003">
    <property type="entry name" value="Peptidase_S1_PA"/>
</dbReference>
<dbReference type="NCBIfam" id="TIGR02037">
    <property type="entry name" value="degP_htrA_DO"/>
    <property type="match status" value="1"/>
</dbReference>
<keyword evidence="10" id="KW-0378">Hydrolase</keyword>
<evidence type="ECO:0000256" key="5">
    <source>
        <dbReference type="ARBA" id="ARBA00013958"/>
    </source>
</evidence>
<evidence type="ECO:0000256" key="13">
    <source>
        <dbReference type="ARBA" id="ARBA00032850"/>
    </source>
</evidence>
<dbReference type="InterPro" id="IPR001940">
    <property type="entry name" value="Peptidase_S1C"/>
</dbReference>
<evidence type="ECO:0000256" key="1">
    <source>
        <dbReference type="ARBA" id="ARBA00001772"/>
    </source>
</evidence>
<dbReference type="PROSITE" id="PS50106">
    <property type="entry name" value="PDZ"/>
    <property type="match status" value="1"/>
</dbReference>
<evidence type="ECO:0000256" key="3">
    <source>
        <dbReference type="ARBA" id="ARBA00010541"/>
    </source>
</evidence>
<feature type="domain" description="PDZ" evidence="18">
    <location>
        <begin position="263"/>
        <end position="357"/>
    </location>
</feature>
<keyword evidence="7 17" id="KW-0732">Signal</keyword>
<evidence type="ECO:0000256" key="16">
    <source>
        <dbReference type="SAM" id="MobiDB-lite"/>
    </source>
</evidence>
<evidence type="ECO:0000256" key="10">
    <source>
        <dbReference type="ARBA" id="ARBA00022801"/>
    </source>
</evidence>
<feature type="binding site" evidence="15">
    <location>
        <position position="148"/>
    </location>
    <ligand>
        <name>substrate</name>
    </ligand>
</feature>
<dbReference type="Gene3D" id="2.40.10.120">
    <property type="match status" value="1"/>
</dbReference>
<keyword evidence="8" id="KW-0677">Repeat</keyword>
<evidence type="ECO:0000256" key="15">
    <source>
        <dbReference type="PIRSR" id="PIRSR611782-2"/>
    </source>
</evidence>
<dbReference type="EMBL" id="JAEKJA010000005">
    <property type="protein sequence ID" value="MBJ3775527.1"/>
    <property type="molecule type" value="Genomic_DNA"/>
</dbReference>
<accession>A0A934MCQ5</accession>
<evidence type="ECO:0000256" key="6">
    <source>
        <dbReference type="ARBA" id="ARBA00022670"/>
    </source>
</evidence>
<dbReference type="CDD" id="cd10839">
    <property type="entry name" value="cpPDZ1_DegP-like"/>
    <property type="match status" value="1"/>
</dbReference>
<gene>
    <name evidence="19" type="ORF">JCR33_07525</name>
</gene>
<dbReference type="Pfam" id="PF13365">
    <property type="entry name" value="Trypsin_2"/>
    <property type="match status" value="1"/>
</dbReference>
<evidence type="ECO:0000313" key="20">
    <source>
        <dbReference type="Proteomes" id="UP000609531"/>
    </source>
</evidence>
<dbReference type="Proteomes" id="UP000609531">
    <property type="component" value="Unassembled WGS sequence"/>
</dbReference>
<dbReference type="InterPro" id="IPR036034">
    <property type="entry name" value="PDZ_sf"/>
</dbReference>
<dbReference type="GO" id="GO:0004252">
    <property type="term" value="F:serine-type endopeptidase activity"/>
    <property type="evidence" value="ECO:0007669"/>
    <property type="project" value="InterPro"/>
</dbReference>
<evidence type="ECO:0000256" key="4">
    <source>
        <dbReference type="ARBA" id="ARBA00013035"/>
    </source>
</evidence>
<evidence type="ECO:0000256" key="7">
    <source>
        <dbReference type="ARBA" id="ARBA00022729"/>
    </source>
</evidence>
<dbReference type="PANTHER" id="PTHR43343">
    <property type="entry name" value="PEPTIDASE S12"/>
    <property type="match status" value="1"/>
</dbReference>
<dbReference type="SUPFAM" id="SSF50156">
    <property type="entry name" value="PDZ domain-like"/>
    <property type="match status" value="2"/>
</dbReference>
<evidence type="ECO:0000259" key="18">
    <source>
        <dbReference type="PROSITE" id="PS50106"/>
    </source>
</evidence>
<proteinExistence type="inferred from homology"/>
<evidence type="ECO:0000256" key="11">
    <source>
        <dbReference type="ARBA" id="ARBA00022825"/>
    </source>
</evidence>
<feature type="region of interest" description="Disordered" evidence="16">
    <location>
        <begin position="371"/>
        <end position="394"/>
    </location>
</feature>
<dbReference type="EC" id="3.4.21.107" evidence="4"/>
<dbReference type="InterPro" id="IPR001478">
    <property type="entry name" value="PDZ"/>
</dbReference>
<feature type="binding site" evidence="15">
    <location>
        <position position="118"/>
    </location>
    <ligand>
        <name>substrate</name>
    </ligand>
</feature>
<dbReference type="SMART" id="SM00228">
    <property type="entry name" value="PDZ"/>
    <property type="match status" value="2"/>
</dbReference>
<dbReference type="GO" id="GO:0006508">
    <property type="term" value="P:proteolysis"/>
    <property type="evidence" value="ECO:0007669"/>
    <property type="project" value="UniProtKB-KW"/>
</dbReference>
<keyword evidence="9" id="KW-0574">Periplasm</keyword>
<evidence type="ECO:0000313" key="19">
    <source>
        <dbReference type="EMBL" id="MBJ3775527.1"/>
    </source>
</evidence>
<comment type="subcellular location">
    <subcellularLocation>
        <location evidence="2">Periplasm</location>
    </subcellularLocation>
</comment>
<keyword evidence="6" id="KW-0645">Protease</keyword>
<dbReference type="RefSeq" id="WP_198881415.1">
    <property type="nucleotide sequence ID" value="NZ_JAEKJA010000005.1"/>
</dbReference>
<feature type="binding site" evidence="15">
    <location>
        <begin position="220"/>
        <end position="222"/>
    </location>
    <ligand>
        <name>substrate</name>
    </ligand>
</feature>
<evidence type="ECO:0000256" key="9">
    <source>
        <dbReference type="ARBA" id="ARBA00022764"/>
    </source>
</evidence>
<evidence type="ECO:0000256" key="14">
    <source>
        <dbReference type="PIRSR" id="PIRSR611782-1"/>
    </source>
</evidence>
<keyword evidence="11" id="KW-0720">Serine protease</keyword>
<protein>
    <recommendedName>
        <fullName evidence="5">Probable periplasmic serine endoprotease DegP-like</fullName>
        <ecNumber evidence="4">3.4.21.107</ecNumber>
    </recommendedName>
    <alternativeName>
        <fullName evidence="13">Protease Do</fullName>
    </alternativeName>
</protein>
<dbReference type="PRINTS" id="PR00834">
    <property type="entry name" value="PROTEASES2C"/>
</dbReference>
<dbReference type="AlphaFoldDB" id="A0A934MCQ5"/>
<dbReference type="Gene3D" id="2.30.42.10">
    <property type="match status" value="2"/>
</dbReference>
<comment type="catalytic activity">
    <reaction evidence="1">
        <text>Acts on substrates that are at least partially unfolded. The cleavage site P1 residue is normally between a pair of hydrophobic residues, such as Val-|-Val.</text>
        <dbReference type="EC" id="3.4.21.107"/>
    </reaction>
</comment>
<feature type="signal peptide" evidence="17">
    <location>
        <begin position="1"/>
        <end position="32"/>
    </location>
</feature>
<dbReference type="InterPro" id="IPR011782">
    <property type="entry name" value="Pept_S1C_Do"/>
</dbReference>
<dbReference type="PANTHER" id="PTHR43343:SF3">
    <property type="entry name" value="PROTEASE DO-LIKE 8, CHLOROPLASTIC"/>
    <property type="match status" value="1"/>
</dbReference>
<comment type="caution">
    <text evidence="19">The sequence shown here is derived from an EMBL/GenBank/DDBJ whole genome shotgun (WGS) entry which is preliminary data.</text>
</comment>
<feature type="chain" id="PRO_5039534985" description="Probable periplasmic serine endoprotease DegP-like" evidence="17">
    <location>
        <begin position="33"/>
        <end position="494"/>
    </location>
</feature>
<evidence type="ECO:0000256" key="8">
    <source>
        <dbReference type="ARBA" id="ARBA00022737"/>
    </source>
</evidence>
<dbReference type="FunFam" id="2.40.10.120:FF:000007">
    <property type="entry name" value="Periplasmic serine endoprotease DegP-like"/>
    <property type="match status" value="1"/>
</dbReference>
<keyword evidence="12" id="KW-0346">Stress response</keyword>
<feature type="active site" description="Charge relay system" evidence="14">
    <location>
        <position position="118"/>
    </location>
</feature>
<organism evidence="19 20">
    <name type="scientific">Acuticoccus mangrovi</name>
    <dbReference type="NCBI Taxonomy" id="2796142"/>
    <lineage>
        <taxon>Bacteria</taxon>
        <taxon>Pseudomonadati</taxon>
        <taxon>Pseudomonadota</taxon>
        <taxon>Alphaproteobacteria</taxon>
        <taxon>Hyphomicrobiales</taxon>
        <taxon>Amorphaceae</taxon>
        <taxon>Acuticoccus</taxon>
    </lineage>
</organism>
<dbReference type="GO" id="GO:0042597">
    <property type="term" value="C:periplasmic space"/>
    <property type="evidence" value="ECO:0007669"/>
    <property type="project" value="UniProtKB-SubCell"/>
</dbReference>
<dbReference type="InterPro" id="IPR051201">
    <property type="entry name" value="Chloro_Bact_Ser_Proteases"/>
</dbReference>
<evidence type="ECO:0000256" key="12">
    <source>
        <dbReference type="ARBA" id="ARBA00023016"/>
    </source>
</evidence>
<dbReference type="Pfam" id="PF13180">
    <property type="entry name" value="PDZ_2"/>
    <property type="match status" value="1"/>
</dbReference>
<evidence type="ECO:0000256" key="17">
    <source>
        <dbReference type="SAM" id="SignalP"/>
    </source>
</evidence>
<keyword evidence="20" id="KW-1185">Reference proteome</keyword>
<feature type="active site" description="Charge relay system" evidence="14">
    <location>
        <position position="148"/>
    </location>
</feature>
<comment type="similarity">
    <text evidence="3">Belongs to the peptidase S1C family.</text>
</comment>
<name>A0A934MCQ5_9HYPH</name>